<gene>
    <name evidence="2" type="ORF">DL762_009974</name>
</gene>
<dbReference type="InterPro" id="IPR055481">
    <property type="entry name" value="DUF7053"/>
</dbReference>
<dbReference type="Proteomes" id="UP000294003">
    <property type="component" value="Unassembled WGS sequence"/>
</dbReference>
<protein>
    <recommendedName>
        <fullName evidence="1">DUF7053 domain-containing protein</fullName>
    </recommendedName>
</protein>
<organism evidence="2 3">
    <name type="scientific">Monosporascus cannonballus</name>
    <dbReference type="NCBI Taxonomy" id="155416"/>
    <lineage>
        <taxon>Eukaryota</taxon>
        <taxon>Fungi</taxon>
        <taxon>Dikarya</taxon>
        <taxon>Ascomycota</taxon>
        <taxon>Pezizomycotina</taxon>
        <taxon>Sordariomycetes</taxon>
        <taxon>Xylariomycetidae</taxon>
        <taxon>Xylariales</taxon>
        <taxon>Xylariales incertae sedis</taxon>
        <taxon>Monosporascus</taxon>
    </lineage>
</organism>
<evidence type="ECO:0000259" key="1">
    <source>
        <dbReference type="Pfam" id="PF23155"/>
    </source>
</evidence>
<comment type="caution">
    <text evidence="2">The sequence shown here is derived from an EMBL/GenBank/DDBJ whole genome shotgun (WGS) entry which is preliminary data.</text>
</comment>
<dbReference type="PANTHER" id="PTHR38117">
    <property type="entry name" value="NACHT AND WD40 DOMAIN PROTEIN"/>
    <property type="match status" value="1"/>
</dbReference>
<dbReference type="PANTHER" id="PTHR38117:SF2">
    <property type="entry name" value="NACHT AND WD40 DOMAIN PROTEIN"/>
    <property type="match status" value="1"/>
</dbReference>
<name>A0ABY0GSK8_9PEZI</name>
<keyword evidence="3" id="KW-1185">Reference proteome</keyword>
<dbReference type="Pfam" id="PF23155">
    <property type="entry name" value="DUF7053"/>
    <property type="match status" value="1"/>
</dbReference>
<proteinExistence type="predicted"/>
<evidence type="ECO:0000313" key="2">
    <source>
        <dbReference type="EMBL" id="RYO75436.1"/>
    </source>
</evidence>
<reference evidence="2 3" key="1">
    <citation type="submission" date="2018-06" db="EMBL/GenBank/DDBJ databases">
        <title>Complete Genomes of Monosporascus.</title>
        <authorList>
            <person name="Robinson A.J."/>
            <person name="Natvig D.O."/>
        </authorList>
    </citation>
    <scope>NUCLEOTIDE SEQUENCE [LARGE SCALE GENOMIC DNA]</scope>
    <source>
        <strain evidence="2 3">CBS 609.92</strain>
    </source>
</reference>
<sequence>MSKRTTFTTVSPLPPDITKREVVLEFLHDHEQMIDANPLVVERHPIVAPAHAPADERAWCAWWGITDRIAYLPGGVFTSEVTYEAAFNDLPDGLQTHVYAPLGTDIRGRWSLAGTLPGEGEPVVPVEMGIGAPAQGLYIREDVDLRCNVLMTSLVKKSLQKAHAVIIERLIEKARKVTAASLNGNMSIAHSTA</sequence>
<accession>A0ABY0GSK8</accession>
<feature type="domain" description="DUF7053" evidence="1">
    <location>
        <begin position="2"/>
        <end position="175"/>
    </location>
</feature>
<evidence type="ECO:0000313" key="3">
    <source>
        <dbReference type="Proteomes" id="UP000294003"/>
    </source>
</evidence>
<dbReference type="EMBL" id="QJNS01000703">
    <property type="protein sequence ID" value="RYO75436.1"/>
    <property type="molecule type" value="Genomic_DNA"/>
</dbReference>